<dbReference type="Pfam" id="PF09106">
    <property type="entry name" value="WHD_2nd_SelB"/>
    <property type="match status" value="1"/>
</dbReference>
<feature type="domain" description="Tr-type G" evidence="9">
    <location>
        <begin position="1"/>
        <end position="172"/>
    </location>
</feature>
<dbReference type="InterPro" id="IPR050055">
    <property type="entry name" value="EF-Tu_GTPase"/>
</dbReference>
<dbReference type="Pfam" id="PF00009">
    <property type="entry name" value="GTP_EFTU"/>
    <property type="match status" value="1"/>
</dbReference>
<dbReference type="NCBIfam" id="TIGR00475">
    <property type="entry name" value="selB"/>
    <property type="match status" value="1"/>
</dbReference>
<comment type="subcellular location">
    <subcellularLocation>
        <location evidence="1">Cytoplasm</location>
    </subcellularLocation>
</comment>
<evidence type="ECO:0000256" key="4">
    <source>
        <dbReference type="ARBA" id="ARBA00022741"/>
    </source>
</evidence>
<dbReference type="InterPro" id="IPR000795">
    <property type="entry name" value="T_Tr_GTP-bd_dom"/>
</dbReference>
<evidence type="ECO:0000256" key="8">
    <source>
        <dbReference type="ARBA" id="ARBA00031615"/>
    </source>
</evidence>
<dbReference type="Gene3D" id="1.10.10.2770">
    <property type="match status" value="1"/>
</dbReference>
<dbReference type="SUPFAM" id="SSF52540">
    <property type="entry name" value="P-loop containing nucleoside triphosphate hydrolases"/>
    <property type="match status" value="1"/>
</dbReference>
<comment type="function">
    <text evidence="7">Translation factor necessary for the incorporation of selenocysteine into proteins. It probably replaces EF-Tu for the insertion of selenocysteine directed by the UGA codon. SelB binds GTP and GDP.</text>
</comment>
<organism evidence="10">
    <name type="scientific">hydrothermal vent metagenome</name>
    <dbReference type="NCBI Taxonomy" id="652676"/>
    <lineage>
        <taxon>unclassified sequences</taxon>
        <taxon>metagenomes</taxon>
        <taxon>ecological metagenomes</taxon>
    </lineage>
</organism>
<dbReference type="SUPFAM" id="SSF46785">
    <property type="entry name" value="Winged helix' DNA-binding domain"/>
    <property type="match status" value="3"/>
</dbReference>
<evidence type="ECO:0000256" key="5">
    <source>
        <dbReference type="ARBA" id="ARBA00022917"/>
    </source>
</evidence>
<evidence type="ECO:0000256" key="3">
    <source>
        <dbReference type="ARBA" id="ARBA00022490"/>
    </source>
</evidence>
<protein>
    <recommendedName>
        <fullName evidence="2">Selenocysteine-specific elongation factor</fullName>
    </recommendedName>
    <alternativeName>
        <fullName evidence="8">SelB translation factor</fullName>
    </alternativeName>
</protein>
<dbReference type="GO" id="GO:0003746">
    <property type="term" value="F:translation elongation factor activity"/>
    <property type="evidence" value="ECO:0007669"/>
    <property type="project" value="UniProtKB-KW"/>
</dbReference>
<gene>
    <name evidence="10" type="ORF">MNBD_DELTA04-32</name>
</gene>
<dbReference type="GO" id="GO:0005829">
    <property type="term" value="C:cytosol"/>
    <property type="evidence" value="ECO:0007669"/>
    <property type="project" value="TreeGrafter"/>
</dbReference>
<dbReference type="InterPro" id="IPR036388">
    <property type="entry name" value="WH-like_DNA-bd_sf"/>
</dbReference>
<evidence type="ECO:0000256" key="7">
    <source>
        <dbReference type="ARBA" id="ARBA00025526"/>
    </source>
</evidence>
<evidence type="ECO:0000256" key="2">
    <source>
        <dbReference type="ARBA" id="ARBA00015953"/>
    </source>
</evidence>
<keyword evidence="6" id="KW-0342">GTP-binding</keyword>
<evidence type="ECO:0000313" key="10">
    <source>
        <dbReference type="EMBL" id="VAW41668.1"/>
    </source>
</evidence>
<dbReference type="InterPro" id="IPR004535">
    <property type="entry name" value="Transl_elong_SelB"/>
</dbReference>
<dbReference type="Pfam" id="PF09107">
    <property type="entry name" value="WHD_3rd_SelB"/>
    <property type="match status" value="1"/>
</dbReference>
<dbReference type="PROSITE" id="PS00301">
    <property type="entry name" value="G_TR_1"/>
    <property type="match status" value="1"/>
</dbReference>
<dbReference type="InterPro" id="IPR015190">
    <property type="entry name" value="Elong_fac_SelB-wing-hlx_typ-2"/>
</dbReference>
<evidence type="ECO:0000256" key="1">
    <source>
        <dbReference type="ARBA" id="ARBA00004496"/>
    </source>
</evidence>
<keyword evidence="4" id="KW-0547">Nucleotide-binding</keyword>
<dbReference type="InterPro" id="IPR057335">
    <property type="entry name" value="Beta-barrel_SelB"/>
</dbReference>
<evidence type="ECO:0000256" key="6">
    <source>
        <dbReference type="ARBA" id="ARBA00023134"/>
    </source>
</evidence>
<accession>A0A3B0VDG3</accession>
<dbReference type="PROSITE" id="PS51722">
    <property type="entry name" value="G_TR_2"/>
    <property type="match status" value="1"/>
</dbReference>
<dbReference type="InterPro" id="IPR015191">
    <property type="entry name" value="SelB_WHD4"/>
</dbReference>
<proteinExistence type="predicted"/>
<dbReference type="InterPro" id="IPR031157">
    <property type="entry name" value="G_TR_CS"/>
</dbReference>
<dbReference type="Gene3D" id="3.40.50.300">
    <property type="entry name" value="P-loop containing nucleotide triphosphate hydrolases"/>
    <property type="match status" value="1"/>
</dbReference>
<dbReference type="Pfam" id="PF25461">
    <property type="entry name" value="Beta-barrel_SelB"/>
    <property type="match status" value="1"/>
</dbReference>
<dbReference type="SUPFAM" id="SSF50465">
    <property type="entry name" value="EF-Tu/eEF-1alpha/eIF2-gamma C-terminal domain"/>
    <property type="match status" value="1"/>
</dbReference>
<dbReference type="GO" id="GO:0003924">
    <property type="term" value="F:GTPase activity"/>
    <property type="evidence" value="ECO:0007669"/>
    <property type="project" value="InterPro"/>
</dbReference>
<evidence type="ECO:0000259" key="9">
    <source>
        <dbReference type="PROSITE" id="PS51722"/>
    </source>
</evidence>
<name>A0A3B0VDG3_9ZZZZ</name>
<dbReference type="InterPro" id="IPR027417">
    <property type="entry name" value="P-loop_NTPase"/>
</dbReference>
<keyword evidence="3" id="KW-0963">Cytoplasm</keyword>
<dbReference type="Gene3D" id="1.10.10.10">
    <property type="entry name" value="Winged helix-like DNA-binding domain superfamily/Winged helix DNA-binding domain"/>
    <property type="match status" value="1"/>
</dbReference>
<reference evidence="10" key="1">
    <citation type="submission" date="2018-06" db="EMBL/GenBank/DDBJ databases">
        <authorList>
            <person name="Zhirakovskaya E."/>
        </authorList>
    </citation>
    <scope>NUCLEOTIDE SEQUENCE</scope>
</reference>
<dbReference type="InterPro" id="IPR004161">
    <property type="entry name" value="EFTu-like_2"/>
</dbReference>
<dbReference type="Gene3D" id="2.40.30.10">
    <property type="entry name" value="Translation factors"/>
    <property type="match status" value="2"/>
</dbReference>
<sequence length="641" mass="71750">MREIILGTAGHVDHGKTSLIRALTGIETDRLKEEKSRGITIELGFAYLDLPCGHRLGIVDVPGHEKFVRNMVAGAAGMDLVAFIVAADEGIMPQTREHFEICQLLGVRDGLIIITKKDMVDDEWLEMVREEVRDFFRDSFLGEAPIIEVSSVTGEGLDTVKEVLDKKIAAMSFHEEFGPFRLAVDRVFSMKGFGTVITGTSLSGRVAVGDDLMFYPGGLTAKIRGLQVHGRNIEIVEAGHRTAINLQGIEKHEINRGDVAATPGSLVSSTLLDTDLHYLASNAKELKNRAQVRIHVGTREVIGRIVLMESDVVQPGAEAFVQIILQEPVAVRPGDRYVVRSYSPITTIGGGSILNNAPRKRKRTTQRDRELNRRAFSICQNGTYEDRMLLFLEESRQEGLTTDQLASRLGLFGKKLKKELQAPLSSGKIMVVDSERQRLLAAPTVNRLTTTITSLLEQYHARHPLKTGLAKEELRSRLKPAVDQKLFQFALGQLVKKKTIVQDQAEVRLAHFKVTLQVDEQAMREKIISLFRDAGLVPPNIKDVFNTMSEYPAAQVQQVIDLLLQEGMLIKVTESLHFYAEQLDRLAQQLTEYIKKEGEIDAPRFKDLTGLTRKFSIPLLEYFDKKKLTIRIGDKRVLRKG</sequence>
<dbReference type="InterPro" id="IPR009000">
    <property type="entry name" value="Transl_B-barrel_sf"/>
</dbReference>
<dbReference type="GO" id="GO:0001514">
    <property type="term" value="P:selenocysteine incorporation"/>
    <property type="evidence" value="ECO:0007669"/>
    <property type="project" value="InterPro"/>
</dbReference>
<dbReference type="PANTHER" id="PTHR43721:SF22">
    <property type="entry name" value="ELONGATION FACTOR TU, MITOCHONDRIAL"/>
    <property type="match status" value="1"/>
</dbReference>
<keyword evidence="10" id="KW-0251">Elongation factor</keyword>
<dbReference type="GO" id="GO:0003723">
    <property type="term" value="F:RNA binding"/>
    <property type="evidence" value="ECO:0007669"/>
    <property type="project" value="InterPro"/>
</dbReference>
<dbReference type="GO" id="GO:0005525">
    <property type="term" value="F:GTP binding"/>
    <property type="evidence" value="ECO:0007669"/>
    <property type="project" value="UniProtKB-KW"/>
</dbReference>
<dbReference type="InterPro" id="IPR009001">
    <property type="entry name" value="Transl_elong_EF1A/Init_IF2_C"/>
</dbReference>
<keyword evidence="5" id="KW-0648">Protein biosynthesis</keyword>
<dbReference type="AlphaFoldDB" id="A0A3B0VDG3"/>
<dbReference type="SUPFAM" id="SSF50447">
    <property type="entry name" value="Translation proteins"/>
    <property type="match status" value="1"/>
</dbReference>
<dbReference type="CDD" id="cd03696">
    <property type="entry name" value="SelB_II"/>
    <property type="match status" value="1"/>
</dbReference>
<dbReference type="InterPro" id="IPR036390">
    <property type="entry name" value="WH_DNA-bd_sf"/>
</dbReference>
<dbReference type="CDD" id="cd15491">
    <property type="entry name" value="selB_III"/>
    <property type="match status" value="1"/>
</dbReference>
<dbReference type="EMBL" id="UOEY01000132">
    <property type="protein sequence ID" value="VAW41668.1"/>
    <property type="molecule type" value="Genomic_DNA"/>
</dbReference>
<dbReference type="Pfam" id="PF03144">
    <property type="entry name" value="GTP_EFTU_D2"/>
    <property type="match status" value="1"/>
</dbReference>
<dbReference type="PANTHER" id="PTHR43721">
    <property type="entry name" value="ELONGATION FACTOR TU-RELATED"/>
    <property type="match status" value="1"/>
</dbReference>
<dbReference type="CDD" id="cd04171">
    <property type="entry name" value="SelB"/>
    <property type="match status" value="1"/>
</dbReference>